<name>A0A1I5RU03_9BACT</name>
<dbReference type="RefSeq" id="WP_092015701.1">
    <property type="nucleotide sequence ID" value="NZ_FOXH01000004.1"/>
</dbReference>
<gene>
    <name evidence="1" type="ORF">SAMN04515674_104245</name>
</gene>
<dbReference type="Proteomes" id="UP000199306">
    <property type="component" value="Unassembled WGS sequence"/>
</dbReference>
<keyword evidence="2" id="KW-1185">Reference proteome</keyword>
<dbReference type="AlphaFoldDB" id="A0A1I5RU03"/>
<evidence type="ECO:0000313" key="1">
    <source>
        <dbReference type="EMBL" id="SFP62015.1"/>
    </source>
</evidence>
<accession>A0A1I5RU03</accession>
<proteinExistence type="predicted"/>
<dbReference type="STRING" id="1079859.SAMN04515674_104245"/>
<evidence type="ECO:0000313" key="2">
    <source>
        <dbReference type="Proteomes" id="UP000199306"/>
    </source>
</evidence>
<dbReference type="EMBL" id="FOXH01000004">
    <property type="protein sequence ID" value="SFP62015.1"/>
    <property type="molecule type" value="Genomic_DNA"/>
</dbReference>
<sequence>MATDVVNMTPLKNGIIVPKRFVCDSGAPPTTWNDLSEYPYEICCLKEDFSLIYSGVLHYAILKKKIFRPWWEIDAIKFIEYDEECGFSNRSIQAVITHVRPFEEKYDILFFKIIGTCNI</sequence>
<organism evidence="1 2">
    <name type="scientific">Pseudarcicella hirudinis</name>
    <dbReference type="NCBI Taxonomy" id="1079859"/>
    <lineage>
        <taxon>Bacteria</taxon>
        <taxon>Pseudomonadati</taxon>
        <taxon>Bacteroidota</taxon>
        <taxon>Cytophagia</taxon>
        <taxon>Cytophagales</taxon>
        <taxon>Flectobacillaceae</taxon>
        <taxon>Pseudarcicella</taxon>
    </lineage>
</organism>
<protein>
    <submittedName>
        <fullName evidence="1">Uncharacterized protein</fullName>
    </submittedName>
</protein>
<reference evidence="1 2" key="1">
    <citation type="submission" date="2016-10" db="EMBL/GenBank/DDBJ databases">
        <authorList>
            <person name="de Groot N.N."/>
        </authorList>
    </citation>
    <scope>NUCLEOTIDE SEQUENCE [LARGE SCALE GENOMIC DNA]</scope>
    <source>
        <strain evidence="2">E92,LMG 26720,CCM 7988</strain>
    </source>
</reference>